<reference evidence="1" key="1">
    <citation type="journal article" date="2015" name="Nature">
        <title>Complex archaea that bridge the gap between prokaryotes and eukaryotes.</title>
        <authorList>
            <person name="Spang A."/>
            <person name="Saw J.H."/>
            <person name="Jorgensen S.L."/>
            <person name="Zaremba-Niedzwiedzka K."/>
            <person name="Martijn J."/>
            <person name="Lind A.E."/>
            <person name="van Eijk R."/>
            <person name="Schleper C."/>
            <person name="Guy L."/>
            <person name="Ettema T.J."/>
        </authorList>
    </citation>
    <scope>NUCLEOTIDE SEQUENCE</scope>
</reference>
<gene>
    <name evidence="1" type="ORF">LCGC14_0917320</name>
</gene>
<organism evidence="1">
    <name type="scientific">marine sediment metagenome</name>
    <dbReference type="NCBI Taxonomy" id="412755"/>
    <lineage>
        <taxon>unclassified sequences</taxon>
        <taxon>metagenomes</taxon>
        <taxon>ecological metagenomes</taxon>
    </lineage>
</organism>
<dbReference type="AlphaFoldDB" id="A0A0F9RAF7"/>
<name>A0A0F9RAF7_9ZZZZ</name>
<comment type="caution">
    <text evidence="1">The sequence shown here is derived from an EMBL/GenBank/DDBJ whole genome shotgun (WGS) entry which is preliminary data.</text>
</comment>
<proteinExistence type="predicted"/>
<protein>
    <submittedName>
        <fullName evidence="1">Uncharacterized protein</fullName>
    </submittedName>
</protein>
<dbReference type="EMBL" id="LAZR01003080">
    <property type="protein sequence ID" value="KKN22231.1"/>
    <property type="molecule type" value="Genomic_DNA"/>
</dbReference>
<accession>A0A0F9RAF7</accession>
<sequence length="65" mass="7485">MHLMDIDAWCVDCDWETKGKNAMGNAARHHKKTGHYVQMELYYSQTFGEPHMKGFITPLAEEVGK</sequence>
<evidence type="ECO:0000313" key="1">
    <source>
        <dbReference type="EMBL" id="KKN22231.1"/>
    </source>
</evidence>